<keyword evidence="2" id="KW-1185">Reference proteome</keyword>
<dbReference type="Gene3D" id="2.40.70.10">
    <property type="entry name" value="Acid Proteases"/>
    <property type="match status" value="1"/>
</dbReference>
<dbReference type="SUPFAM" id="SSF50630">
    <property type="entry name" value="Acid proteases"/>
    <property type="match status" value="1"/>
</dbReference>
<dbReference type="CDD" id="cd05483">
    <property type="entry name" value="retropepsin_like_bacteria"/>
    <property type="match status" value="1"/>
</dbReference>
<dbReference type="Proteomes" id="UP000004931">
    <property type="component" value="Unassembled WGS sequence"/>
</dbReference>
<dbReference type="OrthoDB" id="185963at2"/>
<dbReference type="Pfam" id="PF13975">
    <property type="entry name" value="gag-asp_proteas"/>
    <property type="match status" value="1"/>
</dbReference>
<protein>
    <recommendedName>
        <fullName evidence="3">TIGR02281 family clan AA aspartic protease</fullName>
    </recommendedName>
</protein>
<accession>A0Y7G9</accession>
<sequence>MFIEHFSFIKGSARCLLMVAILASSPAKSIEIQAQALLKDMVVIVVDGTRRVIKAGDRSPEGVLLVTSSPHRAIVEVNGQRQQLTLSTQISSAFATKNRLEVSIPRNQFNQYVTTGTINGRRAKVLVDTGATVVALSSQQAQQLGINYLQGRATTVVTASGRANAYQIKLRSVIVGGINAEVVSAVVVEGDYPEMVLLGMSYLNYVDMREQNGVLLLQSKL</sequence>
<dbReference type="GO" id="GO:0004190">
    <property type="term" value="F:aspartic-type endopeptidase activity"/>
    <property type="evidence" value="ECO:0007669"/>
    <property type="project" value="InterPro"/>
</dbReference>
<gene>
    <name evidence="1" type="ORF">GP2143_12496</name>
</gene>
<evidence type="ECO:0000313" key="2">
    <source>
        <dbReference type="Proteomes" id="UP000004931"/>
    </source>
</evidence>
<dbReference type="AlphaFoldDB" id="A0Y7G9"/>
<dbReference type="InterPro" id="IPR001969">
    <property type="entry name" value="Aspartic_peptidase_AS"/>
</dbReference>
<reference evidence="1 2" key="1">
    <citation type="journal article" date="2010" name="J. Bacteriol.">
        <title>Genome sequence of the oligotrophic marine Gammaproteobacterium HTCC2143, isolated from the Oregon Coast.</title>
        <authorList>
            <person name="Oh H.M."/>
            <person name="Kang I."/>
            <person name="Ferriera S."/>
            <person name="Giovannoni S.J."/>
            <person name="Cho J.C."/>
        </authorList>
    </citation>
    <scope>NUCLEOTIDE SEQUENCE [LARGE SCALE GENOMIC DNA]</scope>
    <source>
        <strain evidence="1 2">HTCC2143</strain>
    </source>
</reference>
<dbReference type="InterPro" id="IPR034122">
    <property type="entry name" value="Retropepsin-like_bacterial"/>
</dbReference>
<dbReference type="InterPro" id="IPR021109">
    <property type="entry name" value="Peptidase_aspartic_dom_sf"/>
</dbReference>
<dbReference type="NCBIfam" id="TIGR02281">
    <property type="entry name" value="clan_AA_DTGA"/>
    <property type="match status" value="1"/>
</dbReference>
<dbReference type="EMBL" id="AAVT01000001">
    <property type="protein sequence ID" value="EAW32073.1"/>
    <property type="molecule type" value="Genomic_DNA"/>
</dbReference>
<evidence type="ECO:0008006" key="3">
    <source>
        <dbReference type="Google" id="ProtNLM"/>
    </source>
</evidence>
<name>A0Y7G9_9GAMM</name>
<dbReference type="STRING" id="247633.GP2143_12496"/>
<comment type="caution">
    <text evidence="1">The sequence shown here is derived from an EMBL/GenBank/DDBJ whole genome shotgun (WGS) entry which is preliminary data.</text>
</comment>
<dbReference type="InterPro" id="IPR011969">
    <property type="entry name" value="Clan_AA_Asp_peptidase_C"/>
</dbReference>
<organism evidence="1 2">
    <name type="scientific">marine gamma proteobacterium HTCC2143</name>
    <dbReference type="NCBI Taxonomy" id="247633"/>
    <lineage>
        <taxon>Bacteria</taxon>
        <taxon>Pseudomonadati</taxon>
        <taxon>Pseudomonadota</taxon>
        <taxon>Gammaproteobacteria</taxon>
        <taxon>Cellvibrionales</taxon>
        <taxon>Spongiibacteraceae</taxon>
        <taxon>BD1-7 clade</taxon>
    </lineage>
</organism>
<dbReference type="PROSITE" id="PS00141">
    <property type="entry name" value="ASP_PROTEASE"/>
    <property type="match status" value="1"/>
</dbReference>
<dbReference type="eggNOG" id="COG3577">
    <property type="taxonomic scope" value="Bacteria"/>
</dbReference>
<evidence type="ECO:0000313" key="1">
    <source>
        <dbReference type="EMBL" id="EAW32073.1"/>
    </source>
</evidence>
<dbReference type="GO" id="GO:0006508">
    <property type="term" value="P:proteolysis"/>
    <property type="evidence" value="ECO:0007669"/>
    <property type="project" value="InterPro"/>
</dbReference>
<proteinExistence type="predicted"/>